<dbReference type="AlphaFoldDB" id="V4P347"/>
<dbReference type="CDD" id="cd06571">
    <property type="entry name" value="Bac_DnaA_C"/>
    <property type="match status" value="1"/>
</dbReference>
<accession>V4P347</accession>
<dbReference type="Gene3D" id="1.10.1750.10">
    <property type="match status" value="1"/>
</dbReference>
<dbReference type="PATRIC" id="fig|1121022.4.peg.3309"/>
<dbReference type="GO" id="GO:0006275">
    <property type="term" value="P:regulation of DNA replication"/>
    <property type="evidence" value="ECO:0007669"/>
    <property type="project" value="InterPro"/>
</dbReference>
<proteinExistence type="predicted"/>
<dbReference type="GO" id="GO:0006270">
    <property type="term" value="P:DNA replication initiation"/>
    <property type="evidence" value="ECO:0007669"/>
    <property type="project" value="InterPro"/>
</dbReference>
<dbReference type="STRING" id="1121022.GCA_000376105_02337"/>
<dbReference type="eggNOG" id="COG0593">
    <property type="taxonomic scope" value="Bacteria"/>
</dbReference>
<comment type="caution">
    <text evidence="2">The sequence shown here is derived from an EMBL/GenBank/DDBJ whole genome shotgun (WGS) entry which is preliminary data.</text>
</comment>
<feature type="domain" description="Chromosomal replication initiator DnaA C-terminal" evidence="1">
    <location>
        <begin position="25"/>
        <end position="94"/>
    </location>
</feature>
<dbReference type="SMART" id="SM00760">
    <property type="entry name" value="Bac_DnaA_C"/>
    <property type="match status" value="1"/>
</dbReference>
<sequence length="135" mass="14658">MMTAVTAGNGSSVQPLCTAGMGQIRAQFIMDLVALATGVPAAQIRSETRNNARAARARQIAMYLAYVSFQWPLARIGAAFGRGRTTAGYACRLVEDLRDDRGFDSRLDRLETCLKNAPDPFDVKLLGTNLMEMVA</sequence>
<name>V4P347_9CAUL</name>
<dbReference type="Pfam" id="PF08299">
    <property type="entry name" value="Bac_DnaA_C"/>
    <property type="match status" value="1"/>
</dbReference>
<dbReference type="Proteomes" id="UP000017837">
    <property type="component" value="Unassembled WGS sequence"/>
</dbReference>
<evidence type="ECO:0000313" key="3">
    <source>
        <dbReference type="Proteomes" id="UP000017837"/>
    </source>
</evidence>
<keyword evidence="3" id="KW-1185">Reference proteome</keyword>
<dbReference type="EMBL" id="AWGB01000038">
    <property type="protein sequence ID" value="ESQ88407.1"/>
    <property type="molecule type" value="Genomic_DNA"/>
</dbReference>
<organism evidence="2 3">
    <name type="scientific">Asticcacaulis benevestitus DSM 16100 = ATCC BAA-896</name>
    <dbReference type="NCBI Taxonomy" id="1121022"/>
    <lineage>
        <taxon>Bacteria</taxon>
        <taxon>Pseudomonadati</taxon>
        <taxon>Pseudomonadota</taxon>
        <taxon>Alphaproteobacteria</taxon>
        <taxon>Caulobacterales</taxon>
        <taxon>Caulobacteraceae</taxon>
        <taxon>Asticcacaulis</taxon>
    </lineage>
</organism>
<gene>
    <name evidence="2" type="ORF">ABENE_16275</name>
</gene>
<evidence type="ECO:0000313" key="2">
    <source>
        <dbReference type="EMBL" id="ESQ88407.1"/>
    </source>
</evidence>
<protein>
    <recommendedName>
        <fullName evidence="1">Chromosomal replication initiator DnaA C-terminal domain-containing protein</fullName>
    </recommendedName>
</protein>
<dbReference type="InterPro" id="IPR010921">
    <property type="entry name" value="Trp_repressor/repl_initiator"/>
</dbReference>
<dbReference type="InterPro" id="IPR013159">
    <property type="entry name" value="DnaA_C"/>
</dbReference>
<reference evidence="2 3" key="1">
    <citation type="journal article" date="2014" name="Nature">
        <title>Sequential evolution of bacterial morphology by co-option of a developmental regulator.</title>
        <authorList>
            <person name="Jiang C."/>
            <person name="Brown P.J."/>
            <person name="Ducret A."/>
            <person name="Brun Y.V."/>
        </authorList>
    </citation>
    <scope>NUCLEOTIDE SEQUENCE [LARGE SCALE GENOMIC DNA]</scope>
    <source>
        <strain evidence="2 3">DSM 16100</strain>
    </source>
</reference>
<dbReference type="SUPFAM" id="SSF48295">
    <property type="entry name" value="TrpR-like"/>
    <property type="match status" value="1"/>
</dbReference>
<dbReference type="GO" id="GO:0043565">
    <property type="term" value="F:sequence-specific DNA binding"/>
    <property type="evidence" value="ECO:0007669"/>
    <property type="project" value="InterPro"/>
</dbReference>
<evidence type="ECO:0000259" key="1">
    <source>
        <dbReference type="SMART" id="SM00760"/>
    </source>
</evidence>
<dbReference type="GO" id="GO:0005524">
    <property type="term" value="F:ATP binding"/>
    <property type="evidence" value="ECO:0007669"/>
    <property type="project" value="InterPro"/>
</dbReference>